<dbReference type="RefSeq" id="WP_105049167.1">
    <property type="nucleotide sequence ID" value="NZ_CP150661.1"/>
</dbReference>
<dbReference type="OrthoDB" id="1417583at2"/>
<sequence>MVKKLLTIFVFFVTFTTLSQETKILLSGKVIDSLGIVKNANIINRQTNQGTFSSDDGRFRIFVSEGDSLQISTVQHITKKIRITKTIKDLKSITVTLKQNTYVLDAFDLKRNDLMGRLTADLKGVPRSRKDSLLSKVLDFSNINFKQKDPTIDAVVKAKPPIVNTVPNSFGGAGAGAKIPFRDSERLWALRKKLERKKQFPYKIMSELGEKFFFEKLKIPVDHYFHFLEYCNPLGVEELHKENKILELIKIFQKESVPYLKIIKKE</sequence>
<dbReference type="InterPro" id="IPR008969">
    <property type="entry name" value="CarboxyPept-like_regulatory"/>
</dbReference>
<evidence type="ECO:0000313" key="2">
    <source>
        <dbReference type="Proteomes" id="UP000247345"/>
    </source>
</evidence>
<protein>
    <recommendedName>
        <fullName evidence="3">Carboxypeptidase-like regulatory domain-containing protein</fullName>
    </recommendedName>
</protein>
<reference evidence="1 2" key="1">
    <citation type="submission" date="2016-12" db="EMBL/GenBank/DDBJ databases">
        <title>Trade-off between light-utilization and light-protection in marine flavobacteria.</title>
        <authorList>
            <person name="Kumagai Y."/>
            <person name="Yoshizawa S."/>
            <person name="Kogure K."/>
            <person name="Iwasaki W."/>
        </authorList>
    </citation>
    <scope>NUCLEOTIDE SEQUENCE [LARGE SCALE GENOMIC DNA]</scope>
    <source>
        <strain evidence="1 2">KCTC 12100</strain>
    </source>
</reference>
<keyword evidence="2" id="KW-1185">Reference proteome</keyword>
<organism evidence="1 2">
    <name type="scientific">Polaribacter butkevichii</name>
    <dbReference type="NCBI Taxonomy" id="218490"/>
    <lineage>
        <taxon>Bacteria</taxon>
        <taxon>Pseudomonadati</taxon>
        <taxon>Bacteroidota</taxon>
        <taxon>Flavobacteriia</taxon>
        <taxon>Flavobacteriales</taxon>
        <taxon>Flavobacteriaceae</taxon>
    </lineage>
</organism>
<dbReference type="Proteomes" id="UP000247345">
    <property type="component" value="Unassembled WGS sequence"/>
</dbReference>
<gene>
    <name evidence="1" type="ORF">BTO14_09610</name>
</gene>
<dbReference type="AlphaFoldDB" id="A0A2P6CF13"/>
<accession>A0A2P6CF13</accession>
<dbReference type="SUPFAM" id="SSF49464">
    <property type="entry name" value="Carboxypeptidase regulatory domain-like"/>
    <property type="match status" value="1"/>
</dbReference>
<dbReference type="EMBL" id="MSCK01000001">
    <property type="protein sequence ID" value="PQJ73503.1"/>
    <property type="molecule type" value="Genomic_DNA"/>
</dbReference>
<proteinExistence type="predicted"/>
<evidence type="ECO:0008006" key="3">
    <source>
        <dbReference type="Google" id="ProtNLM"/>
    </source>
</evidence>
<evidence type="ECO:0000313" key="1">
    <source>
        <dbReference type="EMBL" id="PQJ73503.1"/>
    </source>
</evidence>
<name>A0A2P6CF13_9FLAO</name>
<comment type="caution">
    <text evidence="1">The sequence shown here is derived from an EMBL/GenBank/DDBJ whole genome shotgun (WGS) entry which is preliminary data.</text>
</comment>